<dbReference type="Gene3D" id="3.10.450.530">
    <property type="entry name" value="Ribonuclease toxin, BrnT, of type II toxin-antitoxin system"/>
    <property type="match status" value="1"/>
</dbReference>
<comment type="caution">
    <text evidence="1">The sequence shown here is derived from an EMBL/GenBank/DDBJ whole genome shotgun (WGS) entry which is preliminary data.</text>
</comment>
<gene>
    <name evidence="1" type="ORF">GGQ67_004304</name>
</gene>
<dbReference type="Proteomes" id="UP000582090">
    <property type="component" value="Unassembled WGS sequence"/>
</dbReference>
<dbReference type="AlphaFoldDB" id="A0A7W6CUF1"/>
<protein>
    <recommendedName>
        <fullName evidence="3">BrnT family toxin</fullName>
    </recommendedName>
</protein>
<sequence length="95" mass="10905">MYEWDDAKNAANIAKHGVGFSTAVRIFDGRVLTAVDDRFDYGEIRKNSIGLVDGILFLVVTHTDRKDITRIISARPANRKERERYVAEIRQRTKP</sequence>
<evidence type="ECO:0000313" key="1">
    <source>
        <dbReference type="EMBL" id="MBB3966616.1"/>
    </source>
</evidence>
<dbReference type="Pfam" id="PF04365">
    <property type="entry name" value="BrnT_toxin"/>
    <property type="match status" value="1"/>
</dbReference>
<reference evidence="1 2" key="1">
    <citation type="submission" date="2020-08" db="EMBL/GenBank/DDBJ databases">
        <title>Genomic Encyclopedia of Type Strains, Phase IV (KMG-IV): sequencing the most valuable type-strain genomes for metagenomic binning, comparative biology and taxonomic classification.</title>
        <authorList>
            <person name="Goeker M."/>
        </authorList>
    </citation>
    <scope>NUCLEOTIDE SEQUENCE [LARGE SCALE GENOMIC DNA]</scope>
    <source>
        <strain evidence="1 2">DSM 26575</strain>
    </source>
</reference>
<evidence type="ECO:0008006" key="3">
    <source>
        <dbReference type="Google" id="ProtNLM"/>
    </source>
</evidence>
<dbReference type="InterPro" id="IPR007460">
    <property type="entry name" value="BrnT_toxin"/>
</dbReference>
<organism evidence="1 2">
    <name type="scientific">Rhizobium metallidurans</name>
    <dbReference type="NCBI Taxonomy" id="1265931"/>
    <lineage>
        <taxon>Bacteria</taxon>
        <taxon>Pseudomonadati</taxon>
        <taxon>Pseudomonadota</taxon>
        <taxon>Alphaproteobacteria</taxon>
        <taxon>Hyphomicrobiales</taxon>
        <taxon>Rhizobiaceae</taxon>
        <taxon>Rhizobium/Agrobacterium group</taxon>
        <taxon>Rhizobium</taxon>
    </lineage>
</organism>
<dbReference type="RefSeq" id="WP_183902089.1">
    <property type="nucleotide sequence ID" value="NZ_JACIDW010000019.1"/>
</dbReference>
<accession>A0A7W6CUF1</accession>
<dbReference type="EMBL" id="JACIDW010000019">
    <property type="protein sequence ID" value="MBB3966616.1"/>
    <property type="molecule type" value="Genomic_DNA"/>
</dbReference>
<evidence type="ECO:0000313" key="2">
    <source>
        <dbReference type="Proteomes" id="UP000582090"/>
    </source>
</evidence>
<name>A0A7W6CUF1_9HYPH</name>
<dbReference type="InterPro" id="IPR038573">
    <property type="entry name" value="BrnT_sf"/>
</dbReference>
<proteinExistence type="predicted"/>
<keyword evidence="2" id="KW-1185">Reference proteome</keyword>